<evidence type="ECO:0000313" key="1">
    <source>
        <dbReference type="EMBL" id="EAY32093.1"/>
    </source>
</evidence>
<sequence>MKPLKQITDRGYEGVFELFRRNETNFSNNKIQLRGFWLLFDLEQKVTALR</sequence>
<proteinExistence type="predicted"/>
<evidence type="ECO:0000313" key="2">
    <source>
        <dbReference type="Proteomes" id="UP000004095"/>
    </source>
</evidence>
<dbReference type="AlphaFoldDB" id="A1ZCU1"/>
<gene>
    <name evidence="1" type="ORF">M23134_02122</name>
</gene>
<comment type="caution">
    <text evidence="1">The sequence shown here is derived from an EMBL/GenBank/DDBJ whole genome shotgun (WGS) entry which is preliminary data.</text>
</comment>
<keyword evidence="2" id="KW-1185">Reference proteome</keyword>
<organism evidence="1 2">
    <name type="scientific">Microscilla marina ATCC 23134</name>
    <dbReference type="NCBI Taxonomy" id="313606"/>
    <lineage>
        <taxon>Bacteria</taxon>
        <taxon>Pseudomonadati</taxon>
        <taxon>Bacteroidota</taxon>
        <taxon>Cytophagia</taxon>
        <taxon>Cytophagales</taxon>
        <taxon>Microscillaceae</taxon>
        <taxon>Microscilla</taxon>
    </lineage>
</organism>
<dbReference type="EMBL" id="AAWS01000001">
    <property type="protein sequence ID" value="EAY32093.1"/>
    <property type="molecule type" value="Genomic_DNA"/>
</dbReference>
<dbReference type="Proteomes" id="UP000004095">
    <property type="component" value="Unassembled WGS sequence"/>
</dbReference>
<protein>
    <submittedName>
        <fullName evidence="1">Uncharacterized protein</fullName>
    </submittedName>
</protein>
<accession>A1ZCU1</accession>
<name>A1ZCU1_MICM2</name>
<dbReference type="RefSeq" id="WP_002693074.1">
    <property type="nucleotide sequence ID" value="NZ_AAWS01000001.1"/>
</dbReference>
<reference evidence="1 2" key="1">
    <citation type="submission" date="2007-01" db="EMBL/GenBank/DDBJ databases">
        <authorList>
            <person name="Haygood M."/>
            <person name="Podell S."/>
            <person name="Anderson C."/>
            <person name="Hopkinson B."/>
            <person name="Roe K."/>
            <person name="Barbeau K."/>
            <person name="Gaasterland T."/>
            <person name="Ferriera S."/>
            <person name="Johnson J."/>
            <person name="Kravitz S."/>
            <person name="Beeson K."/>
            <person name="Sutton G."/>
            <person name="Rogers Y.-H."/>
            <person name="Friedman R."/>
            <person name="Frazier M."/>
            <person name="Venter J.C."/>
        </authorList>
    </citation>
    <scope>NUCLEOTIDE SEQUENCE [LARGE SCALE GENOMIC DNA]</scope>
    <source>
        <strain evidence="1 2">ATCC 23134</strain>
    </source>
</reference>